<feature type="compositionally biased region" description="Low complexity" evidence="4">
    <location>
        <begin position="77"/>
        <end position="90"/>
    </location>
</feature>
<gene>
    <name evidence="6" type="ORF">BZG36_05254</name>
</gene>
<comment type="caution">
    <text evidence="6">The sequence shown here is derived from an EMBL/GenBank/DDBJ whole genome shotgun (WGS) entry which is preliminary data.</text>
</comment>
<keyword evidence="2" id="KW-0396">Initiation factor</keyword>
<feature type="region of interest" description="Disordered" evidence="4">
    <location>
        <begin position="71"/>
        <end position="144"/>
    </location>
</feature>
<dbReference type="GO" id="GO:0031369">
    <property type="term" value="F:translation initiation factor binding"/>
    <property type="evidence" value="ECO:0007669"/>
    <property type="project" value="TreeGrafter"/>
</dbReference>
<evidence type="ECO:0000256" key="4">
    <source>
        <dbReference type="SAM" id="MobiDB-lite"/>
    </source>
</evidence>
<dbReference type="PROSITE" id="PS50800">
    <property type="entry name" value="SAP"/>
    <property type="match status" value="1"/>
</dbReference>
<reference evidence="6 7" key="1">
    <citation type="journal article" date="2017" name="Mycologia">
        <title>Bifiguratus adelaidae, gen. et sp. nov., a new member of Mucoromycotina in endophytic and soil-dwelling habitats.</title>
        <authorList>
            <person name="Torres-Cruz T.J."/>
            <person name="Billingsley Tobias T.L."/>
            <person name="Almatruk M."/>
            <person name="Hesse C."/>
            <person name="Kuske C.R."/>
            <person name="Desiro A."/>
            <person name="Benucci G.M."/>
            <person name="Bonito G."/>
            <person name="Stajich J.E."/>
            <person name="Dunlap C."/>
            <person name="Arnold A.E."/>
            <person name="Porras-Alfaro A."/>
        </authorList>
    </citation>
    <scope>NUCLEOTIDE SEQUENCE [LARGE SCALE GENOMIC DNA]</scope>
    <source>
        <strain evidence="6 7">AZ0501</strain>
    </source>
</reference>
<feature type="compositionally biased region" description="Basic and acidic residues" evidence="4">
    <location>
        <begin position="247"/>
        <end position="260"/>
    </location>
</feature>
<protein>
    <recommendedName>
        <fullName evidence="5">SAP domain-containing protein</fullName>
    </recommendedName>
</protein>
<dbReference type="InterPro" id="IPR045196">
    <property type="entry name" value="IF2/IF5"/>
</dbReference>
<dbReference type="PANTHER" id="PTHR23001">
    <property type="entry name" value="EUKARYOTIC TRANSLATION INITIATION FACTOR"/>
    <property type="match status" value="1"/>
</dbReference>
<evidence type="ECO:0000313" key="6">
    <source>
        <dbReference type="EMBL" id="OZJ02067.1"/>
    </source>
</evidence>
<dbReference type="OrthoDB" id="10255414at2759"/>
<keyword evidence="3" id="KW-0648">Protein biosynthesis</keyword>
<dbReference type="AlphaFoldDB" id="A0A261XUL8"/>
<dbReference type="InterPro" id="IPR016189">
    <property type="entry name" value="Transl_init_fac_IF2/IF5_N"/>
</dbReference>
<feature type="domain" description="SAP" evidence="5">
    <location>
        <begin position="5"/>
        <end position="39"/>
    </location>
</feature>
<dbReference type="InterPro" id="IPR003034">
    <property type="entry name" value="SAP_dom"/>
</dbReference>
<feature type="compositionally biased region" description="Polar residues" evidence="4">
    <location>
        <begin position="91"/>
        <end position="102"/>
    </location>
</feature>
<dbReference type="SUPFAM" id="SSF68906">
    <property type="entry name" value="SAP domain"/>
    <property type="match status" value="1"/>
</dbReference>
<evidence type="ECO:0000259" key="5">
    <source>
        <dbReference type="PROSITE" id="PS50800"/>
    </source>
</evidence>
<sequence>MAEQYKSLKVQELKDLLSKEGLPTTGKKDELIDRLVKHNQMEADFDNILPKDGADETLADFDDKDLGLEDLLDTDIKPATTTTTKPADTIQTSASAAVQSKPATKAPSSADDKPNAGPVQSNNDVRKAAPSKPTEGAASVQKPTTAAAFLEQNLDILDEDSKKKLERAKRFGMPVPQDIAKKVRAARFGTGNGAQANGAKAAKKSIDPEVLKKRQDRFGIVNPKAKTAVAPKPVDPVEEEKRRKRAERFGQKEEAKKPKLDFSNLKKKKKKSKKVDLPEDEPQATPEPEEEAPVEDNAAADEKPEAEGDDLDAEFAALKKKKKKKVPKADFEESVEGAASEEAVAEEEFGLGDLKKKKKKKKMADFEAELDESNNDDMFGTGGNQEDGEEEDDEPWLKSDRDYYYPELLNRVFKIILQNNPELAGEKKRYTIVPPSIHREGNKRTIFANVADICKRMHRSPEHVIQFLFSELGTSGSVDGSQRLVIKGRFQQKQIENVLRRYIIEYVTCKTCKSPDTILVKDNRLYFVQCESCGSSRSVSAIKTGYKAATDRRAVARRAV</sequence>
<comment type="similarity">
    <text evidence="1">Belongs to the eIF-2-beta/eIF-5 family.</text>
</comment>
<dbReference type="SUPFAM" id="SSF100966">
    <property type="entry name" value="Translation initiation factor 2 beta, aIF2beta, N-terminal domain"/>
    <property type="match status" value="1"/>
</dbReference>
<evidence type="ECO:0000256" key="3">
    <source>
        <dbReference type="ARBA" id="ARBA00022917"/>
    </source>
</evidence>
<feature type="region of interest" description="Disordered" evidence="4">
    <location>
        <begin position="190"/>
        <end position="344"/>
    </location>
</feature>
<accession>A0A261XUL8</accession>
<dbReference type="SMART" id="SM00653">
    <property type="entry name" value="eIF2B_5"/>
    <property type="match status" value="1"/>
</dbReference>
<dbReference type="GO" id="GO:0003729">
    <property type="term" value="F:mRNA binding"/>
    <property type="evidence" value="ECO:0007669"/>
    <property type="project" value="TreeGrafter"/>
</dbReference>
<evidence type="ECO:0000256" key="1">
    <source>
        <dbReference type="ARBA" id="ARBA00010397"/>
    </source>
</evidence>
<dbReference type="GO" id="GO:0003743">
    <property type="term" value="F:translation initiation factor activity"/>
    <property type="evidence" value="ECO:0007669"/>
    <property type="project" value="UniProtKB-KW"/>
</dbReference>
<proteinExistence type="inferred from homology"/>
<dbReference type="GO" id="GO:0001731">
    <property type="term" value="P:formation of translation preinitiation complex"/>
    <property type="evidence" value="ECO:0007669"/>
    <property type="project" value="TreeGrafter"/>
</dbReference>
<dbReference type="Pfam" id="PF01873">
    <property type="entry name" value="eIF-5_eIF-2B"/>
    <property type="match status" value="1"/>
</dbReference>
<keyword evidence="7" id="KW-1185">Reference proteome</keyword>
<dbReference type="Gene3D" id="3.30.30.170">
    <property type="match status" value="1"/>
</dbReference>
<dbReference type="FunFam" id="3.30.30.170:FF:000001">
    <property type="entry name" value="Eukaryotic translation initiation factor 2 subunit"/>
    <property type="match status" value="1"/>
</dbReference>
<feature type="region of interest" description="Disordered" evidence="4">
    <location>
        <begin position="368"/>
        <end position="396"/>
    </location>
</feature>
<dbReference type="InterPro" id="IPR036361">
    <property type="entry name" value="SAP_dom_sf"/>
</dbReference>
<evidence type="ECO:0000256" key="2">
    <source>
        <dbReference type="ARBA" id="ARBA00022540"/>
    </source>
</evidence>
<name>A0A261XUL8_9FUNG</name>
<organism evidence="6 7">
    <name type="scientific">Bifiguratus adelaidae</name>
    <dbReference type="NCBI Taxonomy" id="1938954"/>
    <lineage>
        <taxon>Eukaryota</taxon>
        <taxon>Fungi</taxon>
        <taxon>Fungi incertae sedis</taxon>
        <taxon>Mucoromycota</taxon>
        <taxon>Mucoromycotina</taxon>
        <taxon>Endogonomycetes</taxon>
        <taxon>Endogonales</taxon>
        <taxon>Endogonales incertae sedis</taxon>
        <taxon>Bifiguratus</taxon>
    </lineage>
</organism>
<dbReference type="InterPro" id="IPR016190">
    <property type="entry name" value="Transl_init_fac_IF2/IF5_Zn-bd"/>
</dbReference>
<dbReference type="Gene3D" id="1.10.720.30">
    <property type="entry name" value="SAP domain"/>
    <property type="match status" value="1"/>
</dbReference>
<feature type="compositionally biased region" description="Basic and acidic residues" evidence="4">
    <location>
        <begin position="204"/>
        <end position="217"/>
    </location>
</feature>
<dbReference type="EMBL" id="MVBO01000194">
    <property type="protein sequence ID" value="OZJ02067.1"/>
    <property type="molecule type" value="Genomic_DNA"/>
</dbReference>
<dbReference type="SMART" id="SM00513">
    <property type="entry name" value="SAP"/>
    <property type="match status" value="1"/>
</dbReference>
<dbReference type="PANTHER" id="PTHR23001:SF3">
    <property type="entry name" value="EUKARYOTIC TRANSLATION INITIATION FACTOR 2 SUBUNIT 2"/>
    <property type="match status" value="1"/>
</dbReference>
<dbReference type="InterPro" id="IPR002735">
    <property type="entry name" value="Transl_init_fac_IF2/IF5_dom"/>
</dbReference>
<dbReference type="Proteomes" id="UP000242875">
    <property type="component" value="Unassembled WGS sequence"/>
</dbReference>
<evidence type="ECO:0000313" key="7">
    <source>
        <dbReference type="Proteomes" id="UP000242875"/>
    </source>
</evidence>
<dbReference type="SUPFAM" id="SSF75689">
    <property type="entry name" value="Zinc-binding domain of translation initiation factor 2 beta"/>
    <property type="match status" value="1"/>
</dbReference>
<feature type="compositionally biased region" description="Acidic residues" evidence="4">
    <location>
        <begin position="278"/>
        <end position="294"/>
    </location>
</feature>
<dbReference type="GO" id="GO:0005850">
    <property type="term" value="C:eukaryotic translation initiation factor 2 complex"/>
    <property type="evidence" value="ECO:0007669"/>
    <property type="project" value="TreeGrafter"/>
</dbReference>
<dbReference type="Pfam" id="PF02037">
    <property type="entry name" value="SAP"/>
    <property type="match status" value="1"/>
</dbReference>